<dbReference type="SUPFAM" id="SSF53067">
    <property type="entry name" value="Actin-like ATPase domain"/>
    <property type="match status" value="2"/>
</dbReference>
<dbReference type="Gene3D" id="3.30.420.40">
    <property type="match status" value="2"/>
</dbReference>
<dbReference type="InterPro" id="IPR000577">
    <property type="entry name" value="Carb_kinase_FGGY"/>
</dbReference>
<gene>
    <name evidence="6" type="ORF">FD01_GL002969</name>
</gene>
<dbReference type="CDD" id="cd07770">
    <property type="entry name" value="ASKHA_NBD_FGGY_GntK"/>
    <property type="match status" value="1"/>
</dbReference>
<evidence type="ECO:0000313" key="6">
    <source>
        <dbReference type="EMBL" id="KRL54116.1"/>
    </source>
</evidence>
<reference evidence="6 7" key="1">
    <citation type="journal article" date="2015" name="Genome Announc.">
        <title>Expanding the biotechnology potential of lactobacilli through comparative genomics of 213 strains and associated genera.</title>
        <authorList>
            <person name="Sun Z."/>
            <person name="Harris H.M."/>
            <person name="McCann A."/>
            <person name="Guo C."/>
            <person name="Argimon S."/>
            <person name="Zhang W."/>
            <person name="Yang X."/>
            <person name="Jeffery I.B."/>
            <person name="Cooney J.C."/>
            <person name="Kagawa T.F."/>
            <person name="Liu W."/>
            <person name="Song Y."/>
            <person name="Salvetti E."/>
            <person name="Wrobel A."/>
            <person name="Rasinkangas P."/>
            <person name="Parkhill J."/>
            <person name="Rea M.C."/>
            <person name="O'Sullivan O."/>
            <person name="Ritari J."/>
            <person name="Douillard F.P."/>
            <person name="Paul Ross R."/>
            <person name="Yang R."/>
            <person name="Briner A.E."/>
            <person name="Felis G.E."/>
            <person name="de Vos W.M."/>
            <person name="Barrangou R."/>
            <person name="Klaenhammer T.R."/>
            <person name="Caufield P.W."/>
            <person name="Cui Y."/>
            <person name="Zhang H."/>
            <person name="O'Toole P.W."/>
        </authorList>
    </citation>
    <scope>NUCLEOTIDE SEQUENCE [LARGE SCALE GENOMIC DNA]</scope>
    <source>
        <strain evidence="6 7">DSM 13343</strain>
    </source>
</reference>
<dbReference type="GO" id="GO:0016301">
    <property type="term" value="F:kinase activity"/>
    <property type="evidence" value="ECO:0007669"/>
    <property type="project" value="UniProtKB-KW"/>
</dbReference>
<comment type="caution">
    <text evidence="6">The sequence shown here is derived from an EMBL/GenBank/DDBJ whole genome shotgun (WGS) entry which is preliminary data.</text>
</comment>
<dbReference type="Pfam" id="PF00370">
    <property type="entry name" value="FGGY_N"/>
    <property type="match status" value="1"/>
</dbReference>
<evidence type="ECO:0000256" key="3">
    <source>
        <dbReference type="ARBA" id="ARBA00022777"/>
    </source>
</evidence>
<dbReference type="InterPro" id="IPR018485">
    <property type="entry name" value="FGGY_C"/>
</dbReference>
<dbReference type="RefSeq" id="WP_056962205.1">
    <property type="nucleotide sequence ID" value="NZ_AZEU01000004.1"/>
</dbReference>
<evidence type="ECO:0000313" key="7">
    <source>
        <dbReference type="Proteomes" id="UP000051790"/>
    </source>
</evidence>
<dbReference type="PATRIC" id="fig|1423769.4.peg.3201"/>
<dbReference type="PIRSF" id="PIRSF000538">
    <property type="entry name" value="GlpK"/>
    <property type="match status" value="1"/>
</dbReference>
<dbReference type="Proteomes" id="UP000051790">
    <property type="component" value="Unassembled WGS sequence"/>
</dbReference>
<sequence length="491" mass="52687">MAIVIGVDIGTTSTKVVAFDQNGQAQASANHGYPLIQTQPDMAEEEPETIFDAVCLGLREVVSQIDASEVNGISFSAAMHSVIVMDAQNQPLTRVLTWADNRGAKFAEQLRDTPQGRVLFAHTGVPIHPMSPLIKLMWLNHAMPAVMAQAAHVIGIKDYVWFRLFGEYVQDYSLANATGLFDLKTQDWFPQALALAGVSTDQLPRLVAPTYHQTGMQVDLGLPKATPVFIGASDGVLSNLGVAAQKPGTVALTIGTSAAIRTVVEKPVVEPDGKLFTYYLAPDRYVVGGPVNNGGVVWQWAQDTFLPKGDLPALEQLITPVKAGADGLLFLPYLGGERAPLWDADARGSFIGLTKQTTDATMARAVLEGLCFNLKAVLEMVSAVAGQPTVIHATGGFARSQLWKQMLCDILNVPIKLPDSFESSALGAAVIAMQALGMISSLDDVQQMVGSTTTLTPGPNAAEYQRLWPIWQGMNAQLAGTYQALADFQRQ</sequence>
<proteinExistence type="inferred from homology"/>
<evidence type="ECO:0000256" key="2">
    <source>
        <dbReference type="ARBA" id="ARBA00022679"/>
    </source>
</evidence>
<feature type="domain" description="Carbohydrate kinase FGGY C-terminal" evidence="5">
    <location>
        <begin position="251"/>
        <end position="435"/>
    </location>
</feature>
<accession>A0A0R1RFU9</accession>
<name>A0A0R1RFU9_9LACO</name>
<dbReference type="PANTHER" id="PTHR43095:SF2">
    <property type="entry name" value="GLUCONOKINASE"/>
    <property type="match status" value="1"/>
</dbReference>
<dbReference type="OrthoDB" id="9805576at2"/>
<evidence type="ECO:0000259" key="5">
    <source>
        <dbReference type="Pfam" id="PF02782"/>
    </source>
</evidence>
<organism evidence="6 7">
    <name type="scientific">Lacticaseibacillus manihotivorans DSM 13343 = JCM 12514</name>
    <dbReference type="NCBI Taxonomy" id="1423769"/>
    <lineage>
        <taxon>Bacteria</taxon>
        <taxon>Bacillati</taxon>
        <taxon>Bacillota</taxon>
        <taxon>Bacilli</taxon>
        <taxon>Lactobacillales</taxon>
        <taxon>Lactobacillaceae</taxon>
        <taxon>Lacticaseibacillus</taxon>
    </lineage>
</organism>
<protein>
    <submittedName>
        <fullName evidence="6">Gluconate kinase</fullName>
    </submittedName>
</protein>
<dbReference type="InterPro" id="IPR043129">
    <property type="entry name" value="ATPase_NBD"/>
</dbReference>
<dbReference type="AlphaFoldDB" id="A0A0R1RFU9"/>
<evidence type="ECO:0000256" key="1">
    <source>
        <dbReference type="ARBA" id="ARBA00009156"/>
    </source>
</evidence>
<evidence type="ECO:0000259" key="4">
    <source>
        <dbReference type="Pfam" id="PF00370"/>
    </source>
</evidence>
<keyword evidence="7" id="KW-1185">Reference proteome</keyword>
<dbReference type="PANTHER" id="PTHR43095">
    <property type="entry name" value="SUGAR KINASE"/>
    <property type="match status" value="1"/>
</dbReference>
<dbReference type="EMBL" id="AZEU01000004">
    <property type="protein sequence ID" value="KRL54116.1"/>
    <property type="molecule type" value="Genomic_DNA"/>
</dbReference>
<dbReference type="InterPro" id="IPR050406">
    <property type="entry name" value="FGGY_Carb_Kinase"/>
</dbReference>
<dbReference type="InterPro" id="IPR018484">
    <property type="entry name" value="FGGY_N"/>
</dbReference>
<dbReference type="Pfam" id="PF02782">
    <property type="entry name" value="FGGY_C"/>
    <property type="match status" value="1"/>
</dbReference>
<comment type="similarity">
    <text evidence="1">Belongs to the FGGY kinase family.</text>
</comment>
<feature type="domain" description="Carbohydrate kinase FGGY N-terminal" evidence="4">
    <location>
        <begin position="3"/>
        <end position="241"/>
    </location>
</feature>
<dbReference type="GO" id="GO:0005975">
    <property type="term" value="P:carbohydrate metabolic process"/>
    <property type="evidence" value="ECO:0007669"/>
    <property type="project" value="InterPro"/>
</dbReference>
<keyword evidence="2" id="KW-0808">Transferase</keyword>
<keyword evidence="3 6" id="KW-0418">Kinase</keyword>